<dbReference type="GO" id="GO:0045454">
    <property type="term" value="P:cell redox homeostasis"/>
    <property type="evidence" value="ECO:0007669"/>
    <property type="project" value="InterPro"/>
</dbReference>
<dbReference type="EMBL" id="CP003547">
    <property type="protein sequence ID" value="AFP85331.1"/>
    <property type="molecule type" value="Genomic_DNA"/>
</dbReference>
<dbReference type="RefSeq" id="WP_014888628.1">
    <property type="nucleotide sequence ID" value="NC_018420.1"/>
</dbReference>
<evidence type="ECO:0000313" key="10">
    <source>
        <dbReference type="EMBL" id="AFP85331.1"/>
    </source>
</evidence>
<dbReference type="InterPro" id="IPR014223">
    <property type="entry name" value="ABC_CydC/D"/>
</dbReference>
<dbReference type="CDD" id="cd18585">
    <property type="entry name" value="ABC_6TM_CydC"/>
    <property type="match status" value="1"/>
</dbReference>
<dbReference type="NCBIfam" id="NF008364">
    <property type="entry name" value="PRK11160.1"/>
    <property type="match status" value="1"/>
</dbReference>
<dbReference type="Gene3D" id="1.20.1560.10">
    <property type="entry name" value="ABC transporter type 1, transmembrane domain"/>
    <property type="match status" value="1"/>
</dbReference>
<feature type="transmembrane region" description="Helical" evidence="7">
    <location>
        <begin position="20"/>
        <end position="43"/>
    </location>
</feature>
<feature type="domain" description="ABC transporter" evidence="8">
    <location>
        <begin position="338"/>
        <end position="571"/>
    </location>
</feature>
<dbReference type="Pfam" id="PF00005">
    <property type="entry name" value="ABC_tran"/>
    <property type="match status" value="1"/>
</dbReference>
<comment type="subcellular location">
    <subcellularLocation>
        <location evidence="1">Cell membrane</location>
        <topology evidence="1">Multi-pass membrane protein</topology>
    </subcellularLocation>
</comment>
<dbReference type="Proteomes" id="UP000003937">
    <property type="component" value="Chromosome"/>
</dbReference>
<keyword evidence="2 7" id="KW-0812">Transmembrane</keyword>
<dbReference type="InterPro" id="IPR011527">
    <property type="entry name" value="ABC1_TM_dom"/>
</dbReference>
<dbReference type="PROSITE" id="PS50893">
    <property type="entry name" value="ABC_TRANSPORTER_2"/>
    <property type="match status" value="1"/>
</dbReference>
<evidence type="ECO:0000256" key="3">
    <source>
        <dbReference type="ARBA" id="ARBA00022741"/>
    </source>
</evidence>
<dbReference type="InterPro" id="IPR003439">
    <property type="entry name" value="ABC_transporter-like_ATP-bd"/>
</dbReference>
<feature type="transmembrane region" description="Helical" evidence="7">
    <location>
        <begin position="247"/>
        <end position="267"/>
    </location>
</feature>
<dbReference type="InterPro" id="IPR039421">
    <property type="entry name" value="Type_1_exporter"/>
</dbReference>
<dbReference type="PROSITE" id="PS50929">
    <property type="entry name" value="ABC_TM1F"/>
    <property type="match status" value="1"/>
</dbReference>
<keyword evidence="3" id="KW-0547">Nucleotide-binding</keyword>
<dbReference type="InterPro" id="IPR036640">
    <property type="entry name" value="ABC1_TM_sf"/>
</dbReference>
<feature type="domain" description="ABC transmembrane type-1" evidence="9">
    <location>
        <begin position="19"/>
        <end position="305"/>
    </location>
</feature>
<dbReference type="PATRIC" id="fig|134287.3.peg.4"/>
<proteinExistence type="predicted"/>
<evidence type="ECO:0000256" key="4">
    <source>
        <dbReference type="ARBA" id="ARBA00022840"/>
    </source>
</evidence>
<organism evidence="10 11">
    <name type="scientific">secondary endosymbiont of Heteropsylla cubana</name>
    <dbReference type="NCBI Taxonomy" id="134287"/>
    <lineage>
        <taxon>Bacteria</taxon>
        <taxon>Pseudomonadati</taxon>
        <taxon>Pseudomonadota</taxon>
        <taxon>Gammaproteobacteria</taxon>
        <taxon>Enterobacterales</taxon>
        <taxon>Enterobacteriaceae</taxon>
        <taxon>aphid secondary symbionts</taxon>
    </lineage>
</organism>
<dbReference type="PANTHER" id="PTHR43394">
    <property type="entry name" value="ATP-DEPENDENT PERMEASE MDL1, MITOCHONDRIAL"/>
    <property type="match status" value="1"/>
</dbReference>
<dbReference type="GO" id="GO:0005886">
    <property type="term" value="C:plasma membrane"/>
    <property type="evidence" value="ECO:0007669"/>
    <property type="project" value="UniProtKB-SubCell"/>
</dbReference>
<name>J3VTM0_9ENTR</name>
<dbReference type="GO" id="GO:0015421">
    <property type="term" value="F:ABC-type oligopeptide transporter activity"/>
    <property type="evidence" value="ECO:0007669"/>
    <property type="project" value="TreeGrafter"/>
</dbReference>
<evidence type="ECO:0000259" key="9">
    <source>
        <dbReference type="PROSITE" id="PS50929"/>
    </source>
</evidence>
<keyword evidence="4 10" id="KW-0067">ATP-binding</keyword>
<evidence type="ECO:0000259" key="8">
    <source>
        <dbReference type="PROSITE" id="PS50893"/>
    </source>
</evidence>
<sequence precursor="true">MRALFPYLRLYRLHRGQLLLGILLAIISLLASSFLLILSGWFLSGTAIAGAAGLYTFNYMLPAAGVRGAAIIRTVGRWVERVVSHNATFHLLQYLRLYVFKSIFPISTSTTNIRLFRGELLNCLVSDVDTLDHIYLRLISPLVSALVIILIVTISLCFLDLQVGLIFGMIMILILLIFPVGFYCVGKPVGEALSTLRSEYRLQFTTWLLGNAELTLYGASGYYLSLLEITEQRWQIQQRRQSELSAASQNLLLILTGLTLTWVLWIASEKNNILSSPLIAIFVFATLSVFEALSPIAVAFQHLGEVIACAMRLNNLMQKPVEIVFPIFGPSVVSNVSLRFHQVRFSYPGKLVPSINNLTLKVSSGEHVAILGHTGSGKSTLLKLLTRACNPQNGEILLSDISLDQWSESALRKMTSVVEQRLHIFSATLRDNLRLAAPDANDEQLSAILMKVGLGKLLKGEGLNMWLGEGGRALSGGEERRIGIARALLHDSPLWLFDEPTEGLDSVSEHQILKLIFTVGKGRTLIIVTHRLQGLENLDRIYILDEGSIIEEGTHQSLMKQRKRYYYYHINLLNKLKY</sequence>
<dbReference type="GO" id="GO:0005524">
    <property type="term" value="F:ATP binding"/>
    <property type="evidence" value="ECO:0007669"/>
    <property type="project" value="UniProtKB-KW"/>
</dbReference>
<evidence type="ECO:0000256" key="6">
    <source>
        <dbReference type="ARBA" id="ARBA00023136"/>
    </source>
</evidence>
<evidence type="ECO:0000256" key="7">
    <source>
        <dbReference type="SAM" id="Phobius"/>
    </source>
</evidence>
<evidence type="ECO:0000256" key="2">
    <source>
        <dbReference type="ARBA" id="ARBA00022692"/>
    </source>
</evidence>
<keyword evidence="5 7" id="KW-1133">Transmembrane helix</keyword>
<evidence type="ECO:0000256" key="1">
    <source>
        <dbReference type="ARBA" id="ARBA00004651"/>
    </source>
</evidence>
<dbReference type="HOGENOM" id="CLU_000604_84_9_6"/>
<dbReference type="InterPro" id="IPR003593">
    <property type="entry name" value="AAA+_ATPase"/>
</dbReference>
<dbReference type="Gene3D" id="3.40.50.300">
    <property type="entry name" value="P-loop containing nucleotide triphosphate hydrolases"/>
    <property type="match status" value="1"/>
</dbReference>
<dbReference type="OrthoDB" id="9802264at2"/>
<feature type="transmembrane region" description="Helical" evidence="7">
    <location>
        <begin position="204"/>
        <end position="226"/>
    </location>
</feature>
<feature type="transmembrane region" description="Helical" evidence="7">
    <location>
        <begin position="273"/>
        <end position="293"/>
    </location>
</feature>
<accession>J3VTM0</accession>
<evidence type="ECO:0000256" key="5">
    <source>
        <dbReference type="ARBA" id="ARBA00022989"/>
    </source>
</evidence>
<dbReference type="AlphaFoldDB" id="J3VTM0"/>
<dbReference type="SMART" id="SM00382">
    <property type="entry name" value="AAA"/>
    <property type="match status" value="1"/>
</dbReference>
<keyword evidence="6 7" id="KW-0472">Membrane</keyword>
<dbReference type="STRING" id="134287.A35E_00004"/>
<dbReference type="SUPFAM" id="SSF90123">
    <property type="entry name" value="ABC transporter transmembrane region"/>
    <property type="match status" value="1"/>
</dbReference>
<reference evidence="10 11" key="1">
    <citation type="journal article" date="2012" name="Mol. Biol. Evol.">
        <title>Genome reduction and co-evolution between the primary and secondary bacterial symbionts of psyllids.</title>
        <authorList>
            <person name="Sloan D.B."/>
            <person name="Moran N.A."/>
        </authorList>
    </citation>
    <scope>NUCLEOTIDE SEQUENCE [LARGE SCALE GENOMIC DNA]</scope>
    <source>
        <strain evidence="10">Hcub_S</strain>
    </source>
</reference>
<dbReference type="InterPro" id="IPR027417">
    <property type="entry name" value="P-loop_NTPase"/>
</dbReference>
<dbReference type="GO" id="GO:0034775">
    <property type="term" value="P:glutathione transmembrane transport"/>
    <property type="evidence" value="ECO:0007669"/>
    <property type="project" value="InterPro"/>
</dbReference>
<keyword evidence="11" id="KW-1185">Reference proteome</keyword>
<feature type="transmembrane region" description="Helical" evidence="7">
    <location>
        <begin position="134"/>
        <end position="158"/>
    </location>
</feature>
<dbReference type="NCBIfam" id="TIGR02868">
    <property type="entry name" value="CydC"/>
    <property type="match status" value="1"/>
</dbReference>
<feature type="transmembrane region" description="Helical" evidence="7">
    <location>
        <begin position="165"/>
        <end position="184"/>
    </location>
</feature>
<gene>
    <name evidence="10" type="ORF">A35E_00004</name>
</gene>
<protein>
    <submittedName>
        <fullName evidence="10">Cysteine export CydDC family ABC transporter permease subunit/ATP-binding protein CydC</fullName>
    </submittedName>
</protein>
<dbReference type="PANTHER" id="PTHR43394:SF1">
    <property type="entry name" value="ATP-BINDING CASSETTE SUB-FAMILY B MEMBER 10, MITOCHONDRIAL"/>
    <property type="match status" value="1"/>
</dbReference>
<evidence type="ECO:0000313" key="11">
    <source>
        <dbReference type="Proteomes" id="UP000003937"/>
    </source>
</evidence>
<dbReference type="GO" id="GO:0016887">
    <property type="term" value="F:ATP hydrolysis activity"/>
    <property type="evidence" value="ECO:0007669"/>
    <property type="project" value="InterPro"/>
</dbReference>
<dbReference type="SUPFAM" id="SSF52540">
    <property type="entry name" value="P-loop containing nucleoside triphosphate hydrolases"/>
    <property type="match status" value="1"/>
</dbReference>
<dbReference type="KEGG" id="sehc:A35E_00004"/>